<proteinExistence type="predicted"/>
<dbReference type="AlphaFoldDB" id="A0A6L9VY96"/>
<evidence type="ECO:0000313" key="4">
    <source>
        <dbReference type="Proteomes" id="UP000479241"/>
    </source>
</evidence>
<comment type="caution">
    <text evidence="3">The sequence shown here is derived from an EMBL/GenBank/DDBJ whole genome shotgun (WGS) entry which is preliminary data.</text>
</comment>
<dbReference type="RefSeq" id="WP_163202050.1">
    <property type="nucleotide sequence ID" value="NZ_JAAGWG010000002.1"/>
</dbReference>
<evidence type="ECO:0000259" key="2">
    <source>
        <dbReference type="SMART" id="SM00014"/>
    </source>
</evidence>
<evidence type="ECO:0000313" key="3">
    <source>
        <dbReference type="EMBL" id="NEK84658.1"/>
    </source>
</evidence>
<name>A0A6L9VY96_9ACTN</name>
<feature type="transmembrane region" description="Helical" evidence="1">
    <location>
        <begin position="205"/>
        <end position="222"/>
    </location>
</feature>
<dbReference type="InterPro" id="IPR036938">
    <property type="entry name" value="PAP2/HPO_sf"/>
</dbReference>
<feature type="domain" description="Phosphatidic acid phosphatase type 2/haloperoxidase" evidence="2">
    <location>
        <begin position="104"/>
        <end position="216"/>
    </location>
</feature>
<dbReference type="SMART" id="SM00014">
    <property type="entry name" value="acidPPc"/>
    <property type="match status" value="1"/>
</dbReference>
<dbReference type="Pfam" id="PF01569">
    <property type="entry name" value="PAP2"/>
    <property type="match status" value="1"/>
</dbReference>
<dbReference type="PANTHER" id="PTHR14969:SF13">
    <property type="entry name" value="AT30094P"/>
    <property type="match status" value="1"/>
</dbReference>
<dbReference type="SUPFAM" id="SSF48317">
    <property type="entry name" value="Acid phosphatase/Vanadium-dependent haloperoxidase"/>
    <property type="match status" value="1"/>
</dbReference>
<dbReference type="Gene3D" id="1.20.144.10">
    <property type="entry name" value="Phosphatidic acid phosphatase type 2/haloperoxidase"/>
    <property type="match status" value="1"/>
</dbReference>
<sequence length="232" mass="24222">MSFPPVGHPDVTRARAGSPARPAVTAVAAAVVVALLGAGVRTGLAPQLRLDAAVSEALYAGDGRAAALDGLLEVVTALGLFWVRLLVLLPVVAWLAARRRWRTAAWVVLAAGLVGPVTTVLKEFFGRVRPPFADGGLRYESLSYPSGHSSGIVALVTVCLVLAWPRLSPAARRVWSAVGAVLVLVVGLTRIWLGVHYLSDVLGGWSLGLAWCLLVAVLLDALPGGRAALPPR</sequence>
<gene>
    <name evidence="3" type="ORF">GCU60_02610</name>
</gene>
<accession>A0A6L9VY96</accession>
<dbReference type="PANTHER" id="PTHR14969">
    <property type="entry name" value="SPHINGOSINE-1-PHOSPHATE PHOSPHOHYDROLASE"/>
    <property type="match status" value="1"/>
</dbReference>
<feature type="transmembrane region" description="Helical" evidence="1">
    <location>
        <begin position="104"/>
        <end position="122"/>
    </location>
</feature>
<keyword evidence="1" id="KW-1133">Transmembrane helix</keyword>
<feature type="transmembrane region" description="Helical" evidence="1">
    <location>
        <begin position="74"/>
        <end position="97"/>
    </location>
</feature>
<feature type="transmembrane region" description="Helical" evidence="1">
    <location>
        <begin position="142"/>
        <end position="162"/>
    </location>
</feature>
<keyword evidence="1" id="KW-0812">Transmembrane</keyword>
<keyword evidence="1" id="KW-0472">Membrane</keyword>
<dbReference type="InterPro" id="IPR000326">
    <property type="entry name" value="PAP2/HPO"/>
</dbReference>
<dbReference type="EMBL" id="JAAGWG010000002">
    <property type="protein sequence ID" value="NEK84658.1"/>
    <property type="molecule type" value="Genomic_DNA"/>
</dbReference>
<organism evidence="3 4">
    <name type="scientific">Blastococcus saxobsidens</name>
    <dbReference type="NCBI Taxonomy" id="138336"/>
    <lineage>
        <taxon>Bacteria</taxon>
        <taxon>Bacillati</taxon>
        <taxon>Actinomycetota</taxon>
        <taxon>Actinomycetes</taxon>
        <taxon>Geodermatophilales</taxon>
        <taxon>Geodermatophilaceae</taxon>
        <taxon>Blastococcus</taxon>
    </lineage>
</organism>
<dbReference type="Proteomes" id="UP000479241">
    <property type="component" value="Unassembled WGS sequence"/>
</dbReference>
<protein>
    <submittedName>
        <fullName evidence="3">Phosphatase PAP2 family protein</fullName>
    </submittedName>
</protein>
<reference evidence="3 4" key="1">
    <citation type="submission" date="2019-12" db="EMBL/GenBank/DDBJ databases">
        <title>the WGS of Blastococcus saxobsidens 67B17.</title>
        <authorList>
            <person name="Jiang Z."/>
        </authorList>
    </citation>
    <scope>NUCLEOTIDE SEQUENCE [LARGE SCALE GENOMIC DNA]</scope>
    <source>
        <strain evidence="3 4">67B17</strain>
    </source>
</reference>
<feature type="transmembrane region" description="Helical" evidence="1">
    <location>
        <begin position="23"/>
        <end position="40"/>
    </location>
</feature>
<evidence type="ECO:0000256" key="1">
    <source>
        <dbReference type="SAM" id="Phobius"/>
    </source>
</evidence>
<feature type="transmembrane region" description="Helical" evidence="1">
    <location>
        <begin position="174"/>
        <end position="193"/>
    </location>
</feature>